<dbReference type="Gene3D" id="3.40.50.300">
    <property type="entry name" value="P-loop containing nucleotide triphosphate hydrolases"/>
    <property type="match status" value="1"/>
</dbReference>
<keyword evidence="2" id="KW-0418">Kinase</keyword>
<name>A0A0K2U2U3_LEPSM</name>
<dbReference type="GO" id="GO:0005739">
    <property type="term" value="C:mitochondrion"/>
    <property type="evidence" value="ECO:0007669"/>
    <property type="project" value="TreeGrafter"/>
</dbReference>
<dbReference type="AlphaFoldDB" id="A0A0K2U2U3"/>
<dbReference type="PANTHER" id="PTHR10513:SF24">
    <property type="entry name" value="THYMIDINE KINASE 2, MITOCHONDRIAL"/>
    <property type="match status" value="1"/>
</dbReference>
<organism evidence="2">
    <name type="scientific">Lepeophtheirus salmonis</name>
    <name type="common">Salmon louse</name>
    <name type="synonym">Caligus salmonis</name>
    <dbReference type="NCBI Taxonomy" id="72036"/>
    <lineage>
        <taxon>Eukaryota</taxon>
        <taxon>Metazoa</taxon>
        <taxon>Ecdysozoa</taxon>
        <taxon>Arthropoda</taxon>
        <taxon>Crustacea</taxon>
        <taxon>Multicrustacea</taxon>
        <taxon>Hexanauplia</taxon>
        <taxon>Copepoda</taxon>
        <taxon>Siphonostomatoida</taxon>
        <taxon>Caligidae</taxon>
        <taxon>Lepeophtheirus</taxon>
    </lineage>
</organism>
<evidence type="ECO:0000259" key="1">
    <source>
        <dbReference type="Pfam" id="PF01712"/>
    </source>
</evidence>
<protein>
    <submittedName>
        <fullName evidence="2">Thymidine kinaselike [Acyrthosiphon pisum]</fullName>
    </submittedName>
</protein>
<dbReference type="EMBL" id="HACA01014645">
    <property type="protein sequence ID" value="CDW32006.1"/>
    <property type="molecule type" value="Transcribed_RNA"/>
</dbReference>
<dbReference type="SUPFAM" id="SSF52540">
    <property type="entry name" value="P-loop containing nucleoside triphosphate hydrolases"/>
    <property type="match status" value="1"/>
</dbReference>
<dbReference type="InterPro" id="IPR050566">
    <property type="entry name" value="Deoxyribonucleoside_kinase"/>
</dbReference>
<evidence type="ECO:0000313" key="2">
    <source>
        <dbReference type="EMBL" id="CDW32006.1"/>
    </source>
</evidence>
<accession>A0A0K2U2U3</accession>
<dbReference type="GO" id="GO:0019136">
    <property type="term" value="F:deoxynucleoside kinase activity"/>
    <property type="evidence" value="ECO:0007669"/>
    <property type="project" value="TreeGrafter"/>
</dbReference>
<proteinExistence type="predicted"/>
<dbReference type="OrthoDB" id="567086at2759"/>
<dbReference type="PANTHER" id="PTHR10513">
    <property type="entry name" value="DEOXYNUCLEOSIDE KINASE"/>
    <property type="match status" value="1"/>
</dbReference>
<dbReference type="Pfam" id="PF01712">
    <property type="entry name" value="dNK"/>
    <property type="match status" value="1"/>
</dbReference>
<sequence length="129" mass="14819">MSLKKKCSPFIVAVEGNIGSGKSTMLKFFQSKDVIIDPEPVDSWRNVAGENLLNNMYKDPPRCSFTFQSYVQLTRLKLLEEHGNEKVKIIERSIQSNNFVFLETAKKRKTLSDVELEGLLQNKFESIQF</sequence>
<feature type="domain" description="Deoxynucleoside kinase" evidence="1">
    <location>
        <begin position="13"/>
        <end position="119"/>
    </location>
</feature>
<keyword evidence="2" id="KW-0808">Transferase</keyword>
<dbReference type="InterPro" id="IPR031314">
    <property type="entry name" value="DNK_dom"/>
</dbReference>
<dbReference type="InterPro" id="IPR027417">
    <property type="entry name" value="P-loop_NTPase"/>
</dbReference>
<reference evidence="2" key="1">
    <citation type="submission" date="2014-05" db="EMBL/GenBank/DDBJ databases">
        <authorList>
            <person name="Chronopoulou M."/>
        </authorList>
    </citation>
    <scope>NUCLEOTIDE SEQUENCE</scope>
    <source>
        <tissue evidence="2">Whole organism</tissue>
    </source>
</reference>